<dbReference type="InterPro" id="IPR036460">
    <property type="entry name" value="Cu_amine_oxidase_C_sf"/>
</dbReference>
<keyword evidence="12" id="KW-1185">Reference proteome</keyword>
<dbReference type="NCBIfam" id="NF008559">
    <property type="entry name" value="PRK11504.1"/>
    <property type="match status" value="1"/>
</dbReference>
<evidence type="ECO:0000256" key="1">
    <source>
        <dbReference type="ARBA" id="ARBA00007983"/>
    </source>
</evidence>
<comment type="similarity">
    <text evidence="1 6">Belongs to the copper/topaquinone oxidase family.</text>
</comment>
<dbReference type="RefSeq" id="WP_307267155.1">
    <property type="nucleotide sequence ID" value="NZ_JAUSVX010000001.1"/>
</dbReference>
<evidence type="ECO:0000313" key="11">
    <source>
        <dbReference type="EMBL" id="MDQ0467489.1"/>
    </source>
</evidence>
<reference evidence="11 12" key="1">
    <citation type="submission" date="2023-07" db="EMBL/GenBank/DDBJ databases">
        <title>Genomic Encyclopedia of Type Strains, Phase IV (KMG-IV): sequencing the most valuable type-strain genomes for metagenomic binning, comparative biology and taxonomic classification.</title>
        <authorList>
            <person name="Goeker M."/>
        </authorList>
    </citation>
    <scope>NUCLEOTIDE SEQUENCE [LARGE SCALE GENOMIC DNA]</scope>
    <source>
        <strain evidence="11 12">DSM 19619</strain>
    </source>
</reference>
<evidence type="ECO:0000259" key="9">
    <source>
        <dbReference type="Pfam" id="PF02727"/>
    </source>
</evidence>
<feature type="domain" description="Copper amine oxidase N3-terminal" evidence="10">
    <location>
        <begin position="108"/>
        <end position="204"/>
    </location>
</feature>
<evidence type="ECO:0000256" key="6">
    <source>
        <dbReference type="RuleBase" id="RU000672"/>
    </source>
</evidence>
<comment type="caution">
    <text evidence="11">The sequence shown here is derived from an EMBL/GenBank/DDBJ whole genome shotgun (WGS) entry which is preliminary data.</text>
</comment>
<keyword evidence="2 6" id="KW-0479">Metal-binding</keyword>
<evidence type="ECO:0000256" key="5">
    <source>
        <dbReference type="ARBA" id="ARBA00023008"/>
    </source>
</evidence>
<dbReference type="PANTHER" id="PTHR10638:SF41">
    <property type="entry name" value="AMINE OXIDASE"/>
    <property type="match status" value="1"/>
</dbReference>
<feature type="region of interest" description="Disordered" evidence="7">
    <location>
        <begin position="1"/>
        <end position="20"/>
    </location>
</feature>
<dbReference type="SUPFAM" id="SSF54416">
    <property type="entry name" value="Amine oxidase N-terminal region"/>
    <property type="match status" value="2"/>
</dbReference>
<evidence type="ECO:0000259" key="10">
    <source>
        <dbReference type="Pfam" id="PF02728"/>
    </source>
</evidence>
<dbReference type="GO" id="GO:0008131">
    <property type="term" value="F:primary methylamine oxidase activity"/>
    <property type="evidence" value="ECO:0007669"/>
    <property type="project" value="UniProtKB-EC"/>
</dbReference>
<dbReference type="EC" id="1.4.3.-" evidence="6"/>
<name>A0ABU0J2E1_9HYPH</name>
<feature type="domain" description="Copper amine oxidase N2-terminal" evidence="9">
    <location>
        <begin position="18"/>
        <end position="97"/>
    </location>
</feature>
<dbReference type="Pfam" id="PF02727">
    <property type="entry name" value="Cu_amine_oxidN2"/>
    <property type="match status" value="1"/>
</dbReference>
<dbReference type="PANTHER" id="PTHR10638">
    <property type="entry name" value="COPPER AMINE OXIDASE"/>
    <property type="match status" value="1"/>
</dbReference>
<accession>A0ABU0J2E1</accession>
<evidence type="ECO:0000256" key="2">
    <source>
        <dbReference type="ARBA" id="ARBA00022723"/>
    </source>
</evidence>
<organism evidence="11 12">
    <name type="scientific">Labrys wisconsinensis</name>
    <dbReference type="NCBI Taxonomy" id="425677"/>
    <lineage>
        <taxon>Bacteria</taxon>
        <taxon>Pseudomonadati</taxon>
        <taxon>Pseudomonadota</taxon>
        <taxon>Alphaproteobacteria</taxon>
        <taxon>Hyphomicrobiales</taxon>
        <taxon>Xanthobacteraceae</taxon>
        <taxon>Labrys</taxon>
    </lineage>
</organism>
<dbReference type="Proteomes" id="UP001242480">
    <property type="component" value="Unassembled WGS sequence"/>
</dbReference>
<gene>
    <name evidence="11" type="ORF">QO011_000484</name>
</gene>
<comment type="cofactor">
    <cofactor evidence="6">
        <name>Cu cation</name>
        <dbReference type="ChEBI" id="CHEBI:23378"/>
    </cofactor>
    <text evidence="6">Contains 1 topaquinone per subunit.</text>
</comment>
<dbReference type="Gene3D" id="2.70.98.20">
    <property type="entry name" value="Copper amine oxidase, catalytic domain"/>
    <property type="match status" value="1"/>
</dbReference>
<dbReference type="InterPro" id="IPR049948">
    <property type="entry name" value="Cu_Am_ox_TPQ-bd"/>
</dbReference>
<keyword evidence="5 6" id="KW-0186">Copper</keyword>
<keyword evidence="4 6" id="KW-0560">Oxidoreductase</keyword>
<evidence type="ECO:0000256" key="4">
    <source>
        <dbReference type="ARBA" id="ARBA00023002"/>
    </source>
</evidence>
<comment type="PTM">
    <text evidence="6">Topaquinone (TPQ) is generated by copper-dependent autoxidation of a specific tyrosyl residue.</text>
</comment>
<dbReference type="PROSITE" id="PS01164">
    <property type="entry name" value="COPPER_AMINE_OXID_1"/>
    <property type="match status" value="1"/>
</dbReference>
<sequence>MLRLEEQPTAGPVVGDEHPLDPLNAAEITRTAAVLREHFKLGDELRFETIELAEPAKEVVRRHVRGAPIERVARFTVYRRGHRGVWTGRVDLRLGRVAGVEALPEARPMISPEEFLLIETAAKADPRFQAALARRGIDRLDLVCVDPWSAGNFGVPGEENRRLAHTFVWMRLFELDNYYAHPVEGINVVVDVDTLEVLRVDDHAGADPVPVPPTPVNYDCALLTDYRKPSAPLDVVQPAGPGFTVEGNKVTWENWDFRVGFNGREGLVLQSLGYTLGARRRPILYRASLAEMVVPYGTPDEPHYRKNVFDSGEYGFGKLANSLSLGCDCLGHIHYFDVCLPDLLGNPRRIENAICLHEEDAGLAWKHFDFRSERTEVRRLRRLVLSSITTVGNYEYASYWYLYQDGRIEFEMKATGIINTAACMPGTPQTYGTEVAPGLVGHNHQHVFCARLDMEVDGPGNTVVECDTVAPPLGPGNPMGNAFHVVETPLATELAARRCVDFSRMRYWKVINPTVTNRVGKPTAYKLETQSAVQAFTHPDGPSGRRAGFIHNHLWVTPFSAEERFPAGEFMNHSTGEDGLPAWTAQDRPVANADIVLWHSFGLHHMPRPEDHPVQPCVFCGFKLMPLGFFDQNPVIDLPPDVNRASRSTAGACCHHA</sequence>
<keyword evidence="3 6" id="KW-0801">TPQ</keyword>
<protein>
    <recommendedName>
        <fullName evidence="6">Amine oxidase</fullName>
        <ecNumber evidence="6">1.4.3.-</ecNumber>
    </recommendedName>
</protein>
<evidence type="ECO:0000259" key="8">
    <source>
        <dbReference type="Pfam" id="PF01179"/>
    </source>
</evidence>
<dbReference type="Pfam" id="PF02728">
    <property type="entry name" value="Cu_amine_oxidN3"/>
    <property type="match status" value="1"/>
</dbReference>
<dbReference type="InterPro" id="IPR000269">
    <property type="entry name" value="Cu_amine_oxidase"/>
</dbReference>
<evidence type="ECO:0000256" key="7">
    <source>
        <dbReference type="SAM" id="MobiDB-lite"/>
    </source>
</evidence>
<evidence type="ECO:0000313" key="12">
    <source>
        <dbReference type="Proteomes" id="UP001242480"/>
    </source>
</evidence>
<proteinExistence type="inferred from homology"/>
<feature type="domain" description="Copper amine oxidase catalytic" evidence="8">
    <location>
        <begin position="234"/>
        <end position="635"/>
    </location>
</feature>
<dbReference type="InterPro" id="IPR016182">
    <property type="entry name" value="Cu_amine_oxidase_N-reg"/>
</dbReference>
<evidence type="ECO:0000256" key="3">
    <source>
        <dbReference type="ARBA" id="ARBA00022772"/>
    </source>
</evidence>
<dbReference type="InterPro" id="IPR015800">
    <property type="entry name" value="Cu_amine_oxidase_N2"/>
</dbReference>
<dbReference type="InterPro" id="IPR015802">
    <property type="entry name" value="Cu_amine_oxidase_N3"/>
</dbReference>
<dbReference type="Gene3D" id="3.10.450.40">
    <property type="match status" value="2"/>
</dbReference>
<dbReference type="InterPro" id="IPR015798">
    <property type="entry name" value="Cu_amine_oxidase_C"/>
</dbReference>
<dbReference type="SUPFAM" id="SSF49998">
    <property type="entry name" value="Amine oxidase catalytic domain"/>
    <property type="match status" value="1"/>
</dbReference>
<dbReference type="EMBL" id="JAUSVX010000001">
    <property type="protein sequence ID" value="MDQ0467489.1"/>
    <property type="molecule type" value="Genomic_DNA"/>
</dbReference>
<dbReference type="Pfam" id="PF01179">
    <property type="entry name" value="Cu_amine_oxid"/>
    <property type="match status" value="1"/>
</dbReference>